<dbReference type="Gene3D" id="3.90.470.10">
    <property type="entry name" value="Ribosomal protein L22/L17"/>
    <property type="match status" value="1"/>
</dbReference>
<evidence type="ECO:0000313" key="8">
    <source>
        <dbReference type="Proteomes" id="UP000752814"/>
    </source>
</evidence>
<sequence length="148" mass="16455">MAGYTQYANPDVTSKAIGKEMPISPKDSREICRMIRGKKVNVAIQMLEEVIDLKRPVPFKRYNSGIAHKPNVGPGRYPKKSAQAILAVLESAKHNAEYKGLDADNMKVTVIAATLGRTIPGYMPRAHGRSTQWNHQTVNIEVILEEVE</sequence>
<dbReference type="Proteomes" id="UP000752814">
    <property type="component" value="Unassembled WGS sequence"/>
</dbReference>
<accession>A0A8J8TDV4</accession>
<keyword evidence="4 6" id="KW-0694">RNA-binding</keyword>
<keyword evidence="4 6" id="KW-0699">rRNA-binding</keyword>
<evidence type="ECO:0000256" key="3">
    <source>
        <dbReference type="ARBA" id="ARBA00023274"/>
    </source>
</evidence>
<evidence type="ECO:0000256" key="6">
    <source>
        <dbReference type="RuleBase" id="RU004007"/>
    </source>
</evidence>
<dbReference type="Pfam" id="PF00237">
    <property type="entry name" value="Ribosomal_L22"/>
    <property type="match status" value="1"/>
</dbReference>
<dbReference type="OMA" id="NTYETAR"/>
<proteinExistence type="inferred from homology"/>
<dbReference type="InterPro" id="IPR036394">
    <property type="entry name" value="Ribosomal_uL22_sf"/>
</dbReference>
<dbReference type="GO" id="GO:0022625">
    <property type="term" value="C:cytosolic large ribosomal subunit"/>
    <property type="evidence" value="ECO:0007669"/>
    <property type="project" value="UniProtKB-UniRule"/>
</dbReference>
<dbReference type="GO" id="GO:0019843">
    <property type="term" value="F:rRNA binding"/>
    <property type="evidence" value="ECO:0007669"/>
    <property type="project" value="UniProtKB-UniRule"/>
</dbReference>
<dbReference type="InterPro" id="IPR057265">
    <property type="entry name" value="Ribosomal_uL22_arc-type"/>
</dbReference>
<dbReference type="InterPro" id="IPR001063">
    <property type="entry name" value="Ribosomal_uL22"/>
</dbReference>
<protein>
    <recommendedName>
        <fullName evidence="4">Large ribosomal subunit protein uL22</fullName>
    </recommendedName>
</protein>
<reference evidence="7" key="1">
    <citation type="submission" date="2016-03" db="EMBL/GenBank/DDBJ databases">
        <authorList>
            <person name="Borrel G."/>
            <person name="Mccann A."/>
            <person name="O'Toole P.W."/>
        </authorList>
    </citation>
    <scope>NUCLEOTIDE SEQUENCE</scope>
    <source>
        <strain evidence="7">183</strain>
    </source>
</reference>
<keyword evidence="3 4" id="KW-0687">Ribonucleoprotein</keyword>
<evidence type="ECO:0000313" key="7">
    <source>
        <dbReference type="EMBL" id="TQS81150.1"/>
    </source>
</evidence>
<dbReference type="NCBIfam" id="NF003260">
    <property type="entry name" value="PRK04223.1"/>
    <property type="match status" value="1"/>
</dbReference>
<dbReference type="PANTHER" id="PTHR11593:SF10">
    <property type="entry name" value="60S RIBOSOMAL PROTEIN L17"/>
    <property type="match status" value="1"/>
</dbReference>
<name>A0A8J8TDV4_9ARCH</name>
<evidence type="ECO:0000256" key="4">
    <source>
        <dbReference type="HAMAP-Rule" id="MF_01331"/>
    </source>
</evidence>
<dbReference type="CDD" id="cd00336">
    <property type="entry name" value="Ribosomal_L22"/>
    <property type="match status" value="1"/>
</dbReference>
<evidence type="ECO:0000256" key="5">
    <source>
        <dbReference type="RuleBase" id="RU004005"/>
    </source>
</evidence>
<comment type="caution">
    <text evidence="7">The sequence shown here is derived from an EMBL/GenBank/DDBJ whole genome shotgun (WGS) entry which is preliminary data.</text>
</comment>
<dbReference type="RefSeq" id="WP_020448343.1">
    <property type="nucleotide sequence ID" value="NZ_CAYAXV010000002.1"/>
</dbReference>
<dbReference type="SUPFAM" id="SSF54843">
    <property type="entry name" value="Ribosomal protein L22"/>
    <property type="match status" value="1"/>
</dbReference>
<dbReference type="HAMAP" id="MF_01331_A">
    <property type="entry name" value="Ribosomal_uL22_A"/>
    <property type="match status" value="1"/>
</dbReference>
<gene>
    <name evidence="4" type="primary">rpl22</name>
    <name evidence="7" type="ORF">A3207_04550</name>
</gene>
<comment type="function">
    <text evidence="4 6">This protein binds specifically to 23S rRNA. It makes multiple contacts with different domains of the 23S rRNA in the assembled 50S subunit and ribosome.</text>
</comment>
<comment type="subunit">
    <text evidence="4 6">Part of the 50S ribosomal subunit.</text>
</comment>
<dbReference type="AlphaFoldDB" id="A0A8J8TDV4"/>
<keyword evidence="2 4" id="KW-0689">Ribosomal protein</keyword>
<dbReference type="InterPro" id="IPR005721">
    <property type="entry name" value="Ribosomal_uL22_euk/arc"/>
</dbReference>
<dbReference type="GO" id="GO:0002181">
    <property type="term" value="P:cytoplasmic translation"/>
    <property type="evidence" value="ECO:0007669"/>
    <property type="project" value="TreeGrafter"/>
</dbReference>
<comment type="similarity">
    <text evidence="1 4 5">Belongs to the universal ribosomal protein uL22 family.</text>
</comment>
<organism evidence="7 8">
    <name type="scientific">Candidatus Methanomassiliicoccus intestinalis</name>
    <dbReference type="NCBI Taxonomy" id="1406512"/>
    <lineage>
        <taxon>Archaea</taxon>
        <taxon>Methanobacteriati</taxon>
        <taxon>Thermoplasmatota</taxon>
        <taxon>Thermoplasmata</taxon>
        <taxon>Methanomassiliicoccales</taxon>
        <taxon>Methanomassiliicoccaceae</taxon>
        <taxon>Methanomassiliicoccus</taxon>
    </lineage>
</organism>
<comment type="function">
    <text evidence="4">The globular domain of the protein is located near the polypeptide exit tunnel on the outside of the subunit, while an extended beta-hairpin is found that lines the wall of the exit tunnel in the center of the 70S ribosome.</text>
</comment>
<dbReference type="EMBL" id="LVVT01000024">
    <property type="protein sequence ID" value="TQS81150.1"/>
    <property type="molecule type" value="Genomic_DNA"/>
</dbReference>
<evidence type="ECO:0000256" key="2">
    <source>
        <dbReference type="ARBA" id="ARBA00022980"/>
    </source>
</evidence>
<dbReference type="GO" id="GO:0003735">
    <property type="term" value="F:structural constituent of ribosome"/>
    <property type="evidence" value="ECO:0007669"/>
    <property type="project" value="UniProtKB-UniRule"/>
</dbReference>
<dbReference type="GeneID" id="41322866"/>
<dbReference type="NCBIfam" id="TIGR01038">
    <property type="entry name" value="uL22_arch_euk"/>
    <property type="match status" value="1"/>
</dbReference>
<dbReference type="PANTHER" id="PTHR11593">
    <property type="entry name" value="60S RIBOSOMAL PROTEIN L17"/>
    <property type="match status" value="1"/>
</dbReference>
<evidence type="ECO:0000256" key="1">
    <source>
        <dbReference type="ARBA" id="ARBA00009451"/>
    </source>
</evidence>